<evidence type="ECO:0000313" key="1">
    <source>
        <dbReference type="EMBL" id="GBO02062.1"/>
    </source>
</evidence>
<reference evidence="1 2" key="1">
    <citation type="journal article" date="2019" name="Sci. Rep.">
        <title>Orb-weaving spider Araneus ventricosus genome elucidates the spidroin gene catalogue.</title>
        <authorList>
            <person name="Kono N."/>
            <person name="Nakamura H."/>
            <person name="Ohtoshi R."/>
            <person name="Moran D.A.P."/>
            <person name="Shinohara A."/>
            <person name="Yoshida Y."/>
            <person name="Fujiwara M."/>
            <person name="Mori M."/>
            <person name="Tomita M."/>
            <person name="Arakawa K."/>
        </authorList>
    </citation>
    <scope>NUCLEOTIDE SEQUENCE [LARGE SCALE GENOMIC DNA]</scope>
</reference>
<comment type="caution">
    <text evidence="1">The sequence shown here is derived from an EMBL/GenBank/DDBJ whole genome shotgun (WGS) entry which is preliminary data.</text>
</comment>
<accession>A0A4Y2TP70</accession>
<name>A0A4Y2TP70_ARAVE</name>
<gene>
    <name evidence="1" type="ORF">AVEN_221408_1</name>
</gene>
<dbReference type="OrthoDB" id="6721348at2759"/>
<dbReference type="Proteomes" id="UP000499080">
    <property type="component" value="Unassembled WGS sequence"/>
</dbReference>
<dbReference type="AlphaFoldDB" id="A0A4Y2TP70"/>
<proteinExistence type="predicted"/>
<dbReference type="PANTHER" id="PTHR46114:SF1">
    <property type="entry name" value="ZAD DOMAIN-CONTAINING PROTEIN"/>
    <property type="match status" value="1"/>
</dbReference>
<organism evidence="1 2">
    <name type="scientific">Araneus ventricosus</name>
    <name type="common">Orbweaver spider</name>
    <name type="synonym">Epeira ventricosa</name>
    <dbReference type="NCBI Taxonomy" id="182803"/>
    <lineage>
        <taxon>Eukaryota</taxon>
        <taxon>Metazoa</taxon>
        <taxon>Ecdysozoa</taxon>
        <taxon>Arthropoda</taxon>
        <taxon>Chelicerata</taxon>
        <taxon>Arachnida</taxon>
        <taxon>Araneae</taxon>
        <taxon>Araneomorphae</taxon>
        <taxon>Entelegynae</taxon>
        <taxon>Araneoidea</taxon>
        <taxon>Araneidae</taxon>
        <taxon>Araneus</taxon>
    </lineage>
</organism>
<keyword evidence="2" id="KW-1185">Reference proteome</keyword>
<dbReference type="PANTHER" id="PTHR46114">
    <property type="entry name" value="APPLE DOMAIN-CONTAINING PROTEIN"/>
    <property type="match status" value="1"/>
</dbReference>
<evidence type="ECO:0000313" key="2">
    <source>
        <dbReference type="Proteomes" id="UP000499080"/>
    </source>
</evidence>
<protein>
    <submittedName>
        <fullName evidence="1">Uncharacterized protein</fullName>
    </submittedName>
</protein>
<sequence length="158" mass="18398">MSLQVQICDISGHCSRPKQQAQSPKVNFSLQPRNGNTNFIRLCTINRGEDLKFQFCIKAFNSLLAQSEGQDLRSLRIWSIVDRKSNVRIFQIISTEFYPENLGSVSDEHGEQFHQAISNMGARYQGKWNPKMLADYFWTFKMDIPQAKHSRYAKYTRK</sequence>
<dbReference type="EMBL" id="BGPR01029920">
    <property type="protein sequence ID" value="GBO02062.1"/>
    <property type="molecule type" value="Genomic_DNA"/>
</dbReference>